<dbReference type="EMBL" id="CP100355">
    <property type="protein sequence ID" value="UTF52381.1"/>
    <property type="molecule type" value="Genomic_DNA"/>
</dbReference>
<dbReference type="InterPro" id="IPR047854">
    <property type="entry name" value="RFC_lid"/>
</dbReference>
<dbReference type="CDD" id="cd00009">
    <property type="entry name" value="AAA"/>
    <property type="match status" value="1"/>
</dbReference>
<name>A0A9E7N7P4_9EURY</name>
<evidence type="ECO:0000256" key="7">
    <source>
        <dbReference type="HAMAP-Rule" id="MF_01508"/>
    </source>
</evidence>
<dbReference type="GO" id="GO:0005524">
    <property type="term" value="F:ATP binding"/>
    <property type="evidence" value="ECO:0007669"/>
    <property type="project" value="UniProtKB-UniRule"/>
</dbReference>
<dbReference type="Proteomes" id="UP001056855">
    <property type="component" value="Chromosome"/>
</dbReference>
<feature type="compositionally biased region" description="Acidic residues" evidence="8">
    <location>
        <begin position="459"/>
        <end position="471"/>
    </location>
</feature>
<dbReference type="SUPFAM" id="SSF52540">
    <property type="entry name" value="P-loop containing nucleoside triphosphate hydrolases"/>
    <property type="match status" value="1"/>
</dbReference>
<evidence type="ECO:0000256" key="5">
    <source>
        <dbReference type="ARBA" id="ARBA00022840"/>
    </source>
</evidence>
<reference evidence="10" key="1">
    <citation type="submission" date="2022-06" db="EMBL/GenBank/DDBJ databases">
        <title>Diverse halophilic archaea isolated from saline environments.</title>
        <authorList>
            <person name="Cui H.-L."/>
        </authorList>
    </citation>
    <scope>NUCLEOTIDE SEQUENCE</scope>
    <source>
        <strain evidence="10">WLHS1</strain>
    </source>
</reference>
<comment type="subunit">
    <text evidence="7">Heteromultimer composed of small subunits (RfcS) and large subunits (RfcL).</text>
</comment>
<evidence type="ECO:0000313" key="11">
    <source>
        <dbReference type="Proteomes" id="UP001056855"/>
    </source>
</evidence>
<dbReference type="KEGG" id="sawl:NGM29_11325"/>
<dbReference type="SMART" id="SM00382">
    <property type="entry name" value="AAA"/>
    <property type="match status" value="1"/>
</dbReference>
<dbReference type="Pfam" id="PF21960">
    <property type="entry name" value="RCF1-5-like_lid"/>
    <property type="match status" value="1"/>
</dbReference>
<dbReference type="AlphaFoldDB" id="A0A9E7N7P4"/>
<feature type="region of interest" description="Disordered" evidence="8">
    <location>
        <begin position="419"/>
        <end position="538"/>
    </location>
</feature>
<feature type="compositionally biased region" description="Acidic residues" evidence="8">
    <location>
        <begin position="509"/>
        <end position="530"/>
    </location>
</feature>
<dbReference type="GO" id="GO:0003689">
    <property type="term" value="F:DNA clamp loader activity"/>
    <property type="evidence" value="ECO:0007669"/>
    <property type="project" value="UniProtKB-UniRule"/>
</dbReference>
<dbReference type="InterPro" id="IPR023935">
    <property type="entry name" value="Rep_factor-C_lsu"/>
</dbReference>
<dbReference type="Gene3D" id="3.40.50.300">
    <property type="entry name" value="P-loop containing nucleotide triphosphate hydrolases"/>
    <property type="match status" value="1"/>
</dbReference>
<dbReference type="Pfam" id="PF00004">
    <property type="entry name" value="AAA"/>
    <property type="match status" value="1"/>
</dbReference>
<proteinExistence type="inferred from homology"/>
<dbReference type="NCBIfam" id="NF003228">
    <property type="entry name" value="PRK04195.1-4"/>
    <property type="match status" value="1"/>
</dbReference>
<dbReference type="PANTHER" id="PTHR23389:SF6">
    <property type="entry name" value="REPLICATION FACTOR C SUBUNIT 1"/>
    <property type="match status" value="1"/>
</dbReference>
<keyword evidence="4 7" id="KW-0547">Nucleotide-binding</keyword>
<feature type="compositionally biased region" description="Low complexity" evidence="8">
    <location>
        <begin position="472"/>
        <end position="486"/>
    </location>
</feature>
<dbReference type="NCBIfam" id="NF003229">
    <property type="entry name" value="PRK04195.1-5"/>
    <property type="match status" value="1"/>
</dbReference>
<dbReference type="GO" id="GO:0016887">
    <property type="term" value="F:ATP hydrolysis activity"/>
    <property type="evidence" value="ECO:0007669"/>
    <property type="project" value="InterPro"/>
</dbReference>
<dbReference type="InterPro" id="IPR027417">
    <property type="entry name" value="P-loop_NTPase"/>
</dbReference>
<evidence type="ECO:0000256" key="2">
    <source>
        <dbReference type="ARBA" id="ARBA00014793"/>
    </source>
</evidence>
<evidence type="ECO:0000256" key="6">
    <source>
        <dbReference type="ARBA" id="ARBA00032141"/>
    </source>
</evidence>
<dbReference type="RefSeq" id="WP_254156287.1">
    <property type="nucleotide sequence ID" value="NZ_CP100355.1"/>
</dbReference>
<dbReference type="InterPro" id="IPR003959">
    <property type="entry name" value="ATPase_AAA_core"/>
</dbReference>
<accession>A0A9E7N7P4</accession>
<dbReference type="NCBIfam" id="NF003231">
    <property type="entry name" value="PRK04195.2-1"/>
    <property type="match status" value="1"/>
</dbReference>
<dbReference type="HAMAP" id="MF_01508">
    <property type="entry name" value="RfcL"/>
    <property type="match status" value="1"/>
</dbReference>
<comment type="similarity">
    <text evidence="1 7">Belongs to the activator 1 small subunits family. RfcL subfamily.</text>
</comment>
<evidence type="ECO:0000256" key="1">
    <source>
        <dbReference type="ARBA" id="ARBA00006878"/>
    </source>
</evidence>
<evidence type="ECO:0000256" key="4">
    <source>
        <dbReference type="ARBA" id="ARBA00022741"/>
    </source>
</evidence>
<evidence type="ECO:0000259" key="9">
    <source>
        <dbReference type="SMART" id="SM00382"/>
    </source>
</evidence>
<dbReference type="CDD" id="cd18140">
    <property type="entry name" value="HLD_clamp_RFC"/>
    <property type="match status" value="1"/>
</dbReference>
<keyword evidence="3 7" id="KW-0235">DNA replication</keyword>
<gene>
    <name evidence="7" type="primary">rfcL</name>
    <name evidence="10" type="ORF">NGM29_11325</name>
</gene>
<keyword evidence="11" id="KW-1185">Reference proteome</keyword>
<sequence>MSDWTETYRPTTLSEVRGNDKARNKLEEWAKTWDEHRKPVIVHGSPGIGKTSAAHALANDIGWPVMELNASDDRQADVIKRVAGEASKSGTLTGGSGGRRLVILDEADNFHGNADYGGSREVTRVVKSASQPIVLVANEFYDMSNSLRNYCQTIEFRDVSARSIVPVLRDICRREGIEFEDDALRKIADATSGDLRSAVNDLQAVAEGSERLTVDDVVTGERDSTEGIFDFLDALIKEKDAHGALLAAYDTDETPDDLLNWVEDNVPKDYSGGELADAYEFMSNADRWLGRVRSTQDYSYWRYATDNIAAGVAASRREPKGGWTRYGPPSYWSKLGRTRGTRDRRDAIAQRIADREGASIGTVRREIMPFLSSMTHLCRNRELTVAMAAAYDLDEKEVSFITGSGADTNKVESIVEDAAERQAEETVSHSGSAFFGSADAEDSSDLDAMSGEDARSDDGSSDEVDSSDESTDSANASLLDVGSSASDADDEATSRKGTSGDSSAAADDGASDADESDESDENKDDEDDDGQSGLSDFF</sequence>
<evidence type="ECO:0000313" key="10">
    <source>
        <dbReference type="EMBL" id="UTF52381.1"/>
    </source>
</evidence>
<evidence type="ECO:0000256" key="8">
    <source>
        <dbReference type="SAM" id="MobiDB-lite"/>
    </source>
</evidence>
<dbReference type="GeneID" id="73290645"/>
<protein>
    <recommendedName>
        <fullName evidence="2 7">Replication factor C large subunit</fullName>
        <shortName evidence="7">RFC large subunit</shortName>
    </recommendedName>
    <alternativeName>
        <fullName evidence="6 7">Clamp loader large subunit</fullName>
    </alternativeName>
</protein>
<dbReference type="Gene3D" id="1.10.8.60">
    <property type="match status" value="1"/>
</dbReference>
<feature type="compositionally biased region" description="Low complexity" evidence="8">
    <location>
        <begin position="499"/>
        <end position="508"/>
    </location>
</feature>
<dbReference type="PANTHER" id="PTHR23389">
    <property type="entry name" value="CHROMOSOME TRANSMISSION FIDELITY FACTOR 18"/>
    <property type="match status" value="1"/>
</dbReference>
<feature type="domain" description="AAA+ ATPase" evidence="9">
    <location>
        <begin position="36"/>
        <end position="160"/>
    </location>
</feature>
<keyword evidence="5 7" id="KW-0067">ATP-binding</keyword>
<organism evidence="10 11">
    <name type="scientific">Natronosalvus rutilus</name>
    <dbReference type="NCBI Taxonomy" id="2953753"/>
    <lineage>
        <taxon>Archaea</taxon>
        <taxon>Methanobacteriati</taxon>
        <taxon>Methanobacteriota</taxon>
        <taxon>Stenosarchaea group</taxon>
        <taxon>Halobacteria</taxon>
        <taxon>Halobacteriales</taxon>
        <taxon>Natrialbaceae</taxon>
        <taxon>Natronosalvus</taxon>
    </lineage>
</organism>
<comment type="function">
    <text evidence="7">Part of the RFC clamp loader complex which loads the PCNA sliding clamp onto DNA.</text>
</comment>
<evidence type="ECO:0000256" key="3">
    <source>
        <dbReference type="ARBA" id="ARBA00022705"/>
    </source>
</evidence>
<feature type="binding site" evidence="7">
    <location>
        <begin position="44"/>
        <end position="51"/>
    </location>
    <ligand>
        <name>ATP</name>
        <dbReference type="ChEBI" id="CHEBI:30616"/>
    </ligand>
</feature>
<dbReference type="GO" id="GO:0006260">
    <property type="term" value="P:DNA replication"/>
    <property type="evidence" value="ECO:0007669"/>
    <property type="project" value="UniProtKB-UniRule"/>
</dbReference>
<dbReference type="InterPro" id="IPR003593">
    <property type="entry name" value="AAA+_ATPase"/>
</dbReference>